<comment type="caution">
    <text evidence="2">The sequence shown here is derived from an EMBL/GenBank/DDBJ whole genome shotgun (WGS) entry which is preliminary data.</text>
</comment>
<evidence type="ECO:0000259" key="1">
    <source>
        <dbReference type="Pfam" id="PF01636"/>
    </source>
</evidence>
<dbReference type="EMBL" id="BAABIC010000001">
    <property type="protein sequence ID" value="GAA4674075.1"/>
    <property type="molecule type" value="Genomic_DNA"/>
</dbReference>
<dbReference type="Proteomes" id="UP001500325">
    <property type="component" value="Unassembled WGS sequence"/>
</dbReference>
<dbReference type="Pfam" id="PF01636">
    <property type="entry name" value="APH"/>
    <property type="match status" value="1"/>
</dbReference>
<proteinExistence type="predicted"/>
<protein>
    <recommendedName>
        <fullName evidence="1">Aminoglycoside phosphotransferase domain-containing protein</fullName>
    </recommendedName>
</protein>
<name>A0ABP8VWQ8_9PSEU</name>
<accession>A0ABP8VWQ8</accession>
<dbReference type="SUPFAM" id="SSF56112">
    <property type="entry name" value="Protein kinase-like (PK-like)"/>
    <property type="match status" value="1"/>
</dbReference>
<evidence type="ECO:0000313" key="3">
    <source>
        <dbReference type="Proteomes" id="UP001500325"/>
    </source>
</evidence>
<sequence>MTDWLPAVARRLGGPVEIVGRGPLTGGYVAAGVERVDLRLGDRTVPVVVKPAAPVEVAAMRAVAVVEGVGVPRMLHPDPLVLTWVEGEPAREGDPVPDDVWRSVARVHRHWFRKRARGIPVVDATWWAGLCDRTLVALRGGAERSGEPAYSRAADLVTEWAGDARIRAALALLPRTLCHGDPHRGNILGTTLIDWGNARMAPAGLDLAVLEAQGRCDESAYRAEAPALPGPLAAVEQEWARAHVHVQYLGFAADHLGAARVTEMVDTAADALARLGPALTTCTNGTLAHQE</sequence>
<dbReference type="RefSeq" id="WP_345377700.1">
    <property type="nucleotide sequence ID" value="NZ_BAABIC010000001.1"/>
</dbReference>
<dbReference type="InterPro" id="IPR002575">
    <property type="entry name" value="Aminoglycoside_PTrfase"/>
</dbReference>
<gene>
    <name evidence="2" type="ORF">GCM10023215_02020</name>
</gene>
<dbReference type="Gene3D" id="3.90.1200.10">
    <property type="match status" value="1"/>
</dbReference>
<dbReference type="InterPro" id="IPR011009">
    <property type="entry name" value="Kinase-like_dom_sf"/>
</dbReference>
<feature type="domain" description="Aminoglycoside phosphotransferase" evidence="1">
    <location>
        <begin position="70"/>
        <end position="211"/>
    </location>
</feature>
<organism evidence="2 3">
    <name type="scientific">Pseudonocardia yuanmonensis</name>
    <dbReference type="NCBI Taxonomy" id="1095914"/>
    <lineage>
        <taxon>Bacteria</taxon>
        <taxon>Bacillati</taxon>
        <taxon>Actinomycetota</taxon>
        <taxon>Actinomycetes</taxon>
        <taxon>Pseudonocardiales</taxon>
        <taxon>Pseudonocardiaceae</taxon>
        <taxon>Pseudonocardia</taxon>
    </lineage>
</organism>
<evidence type="ECO:0000313" key="2">
    <source>
        <dbReference type="EMBL" id="GAA4674075.1"/>
    </source>
</evidence>
<keyword evidence="3" id="KW-1185">Reference proteome</keyword>
<reference evidence="3" key="1">
    <citation type="journal article" date="2019" name="Int. J. Syst. Evol. Microbiol.">
        <title>The Global Catalogue of Microorganisms (GCM) 10K type strain sequencing project: providing services to taxonomists for standard genome sequencing and annotation.</title>
        <authorList>
            <consortium name="The Broad Institute Genomics Platform"/>
            <consortium name="The Broad Institute Genome Sequencing Center for Infectious Disease"/>
            <person name="Wu L."/>
            <person name="Ma J."/>
        </authorList>
    </citation>
    <scope>NUCLEOTIDE SEQUENCE [LARGE SCALE GENOMIC DNA]</scope>
    <source>
        <strain evidence="3">JCM 18055</strain>
    </source>
</reference>